<name>A0A6C0H6E0_9ZZZZ</name>
<organism evidence="1">
    <name type="scientific">viral metagenome</name>
    <dbReference type="NCBI Taxonomy" id="1070528"/>
    <lineage>
        <taxon>unclassified sequences</taxon>
        <taxon>metagenomes</taxon>
        <taxon>organismal metagenomes</taxon>
    </lineage>
</organism>
<protein>
    <submittedName>
        <fullName evidence="1">Uncharacterized protein</fullName>
    </submittedName>
</protein>
<dbReference type="EMBL" id="MN739885">
    <property type="protein sequence ID" value="QHT75950.1"/>
    <property type="molecule type" value="Genomic_DNA"/>
</dbReference>
<proteinExistence type="predicted"/>
<accession>A0A6C0H6E0</accession>
<reference evidence="1" key="1">
    <citation type="journal article" date="2020" name="Nature">
        <title>Giant virus diversity and host interactions through global metagenomics.</title>
        <authorList>
            <person name="Schulz F."/>
            <person name="Roux S."/>
            <person name="Paez-Espino D."/>
            <person name="Jungbluth S."/>
            <person name="Walsh D.A."/>
            <person name="Denef V.J."/>
            <person name="McMahon K.D."/>
            <person name="Konstantinidis K.T."/>
            <person name="Eloe-Fadrosh E.A."/>
            <person name="Kyrpides N.C."/>
            <person name="Woyke T."/>
        </authorList>
    </citation>
    <scope>NUCLEOTIDE SEQUENCE</scope>
    <source>
        <strain evidence="1">GVMAG-M-3300023179-71</strain>
    </source>
</reference>
<evidence type="ECO:0000313" key="1">
    <source>
        <dbReference type="EMBL" id="QHT75950.1"/>
    </source>
</evidence>
<dbReference type="AlphaFoldDB" id="A0A6C0H6E0"/>
<sequence length="31" mass="3927">MMEPVIKRRYHPRYLYDLSEEDDLDEKLGEW</sequence>